<comment type="caution">
    <text evidence="2">The sequence shown here is derived from an EMBL/GenBank/DDBJ whole genome shotgun (WGS) entry which is preliminary data.</text>
</comment>
<evidence type="ECO:0000256" key="1">
    <source>
        <dbReference type="SAM" id="MobiDB-lite"/>
    </source>
</evidence>
<reference evidence="2 3" key="1">
    <citation type="submission" date="2022-09" db="EMBL/GenBank/DDBJ databases">
        <title>Genome sequencing of Flavivirga sp. MEBiC05379.</title>
        <authorList>
            <person name="Oh H.-M."/>
            <person name="Kwon K.K."/>
            <person name="Park M.J."/>
            <person name="Yang S.-H."/>
        </authorList>
    </citation>
    <scope>NUCLEOTIDE SEQUENCE [LARGE SCALE GENOMIC DNA]</scope>
    <source>
        <strain evidence="2 3">MEBiC05379</strain>
    </source>
</reference>
<organism evidence="2 3">
    <name type="scientific">Flavivirga spongiicola</name>
    <dbReference type="NCBI Taxonomy" id="421621"/>
    <lineage>
        <taxon>Bacteria</taxon>
        <taxon>Pseudomonadati</taxon>
        <taxon>Bacteroidota</taxon>
        <taxon>Flavobacteriia</taxon>
        <taxon>Flavobacteriales</taxon>
        <taxon>Flavobacteriaceae</taxon>
        <taxon>Flavivirga</taxon>
    </lineage>
</organism>
<sequence>MNATTLNSFSGKFLLYGLFTVVFLSTLEMSAQNFSGLENKQLNKLDDIGAVGVSLFAERIKGKIESVIVTYDSERKLKLALEFTEFSEHNYTLIAELKNAQKLRQAEFQQIKVDLNGKQSPIELEFNLDENTPEGTELTSAFLEIRIGSKSLKPIFLYNLNKNWKTEINAENLIVPVSLEPIGSAANLKATSQKIIIPKRKPNLKYSIDKSKLVTLKQPLLMTTTSSTSTVSNTIDGTWINDNKNTKGITKVIISNKGKNVQVYGKCSPKDCDWGRKRLVPKRNSANTYWGIFDTSIAKSTFMFTINTNKMEARHVRDYKSPSRPTKRSVEKFTKLNLFIARPMVVSTTGTTSPSTSQPEPEGTTPQGPDNTPISLWDDLVADHDFEFPYEITNVRMDIYPDKNPASGTFYYLPSAYHLRWNTDEGYDFSMLYGTADSSSSSGNVRMTGTLTPGISSKEIALIKSLLESYIEGNPNYSFTELKIMPINTVPAISLSSGLEGQYNISSDQINVTVSSSIREPIDISWMTSNTDKDDMQTVLSAGDGIKGSMTLTPASETVPEQLIPVRITLADSRTLGKFILEPNKWRNENWVNNTPFPLRLKKVHALIIEKQGTNTIPIIYTWDLNNVEIPSKAKVQFDASKMPKWVETQSKTKQIWLDYAIVDCTECVNKTIDELTDGTSGSKVKHISFESFQLFSDTDIAFLQVKARSKYIDPKGTNILESEPVRITEDNKSFALGPLYIPEGETPQFEYFFTLVMNDGTTHQSDNWLSHEELFMFIGIAKLKENISSFNTED</sequence>
<accession>A0ABU7XMQ1</accession>
<feature type="region of interest" description="Disordered" evidence="1">
    <location>
        <begin position="347"/>
        <end position="374"/>
    </location>
</feature>
<dbReference type="EMBL" id="JAODOP010000001">
    <property type="protein sequence ID" value="MEF3831764.1"/>
    <property type="molecule type" value="Genomic_DNA"/>
</dbReference>
<keyword evidence="3" id="KW-1185">Reference proteome</keyword>
<feature type="compositionally biased region" description="Low complexity" evidence="1">
    <location>
        <begin position="347"/>
        <end position="367"/>
    </location>
</feature>
<dbReference type="RefSeq" id="WP_303308764.1">
    <property type="nucleotide sequence ID" value="NZ_JAODOP010000001.1"/>
</dbReference>
<gene>
    <name evidence="2" type="ORF">N1F79_01360</name>
</gene>
<dbReference type="Proteomes" id="UP001337305">
    <property type="component" value="Unassembled WGS sequence"/>
</dbReference>
<evidence type="ECO:0000313" key="2">
    <source>
        <dbReference type="EMBL" id="MEF3831764.1"/>
    </source>
</evidence>
<proteinExistence type="predicted"/>
<evidence type="ECO:0000313" key="3">
    <source>
        <dbReference type="Proteomes" id="UP001337305"/>
    </source>
</evidence>
<protein>
    <submittedName>
        <fullName evidence="2">Uncharacterized protein</fullName>
    </submittedName>
</protein>
<name>A0ABU7XMQ1_9FLAO</name>